<proteinExistence type="predicted"/>
<protein>
    <recommendedName>
        <fullName evidence="6">LRRNT domain-containing protein</fullName>
    </recommendedName>
</protein>
<evidence type="ECO:0000313" key="7">
    <source>
        <dbReference type="EMBL" id="KAJ1109673.1"/>
    </source>
</evidence>
<reference evidence="7" key="1">
    <citation type="journal article" date="2022" name="bioRxiv">
        <title>Sequencing and chromosome-scale assembly of the giantPleurodeles waltlgenome.</title>
        <authorList>
            <person name="Brown T."/>
            <person name="Elewa A."/>
            <person name="Iarovenko S."/>
            <person name="Subramanian E."/>
            <person name="Araus A.J."/>
            <person name="Petzold A."/>
            <person name="Susuki M."/>
            <person name="Suzuki K.-i.T."/>
            <person name="Hayashi T."/>
            <person name="Toyoda A."/>
            <person name="Oliveira C."/>
            <person name="Osipova E."/>
            <person name="Leigh N.D."/>
            <person name="Simon A."/>
            <person name="Yun M.H."/>
        </authorList>
    </citation>
    <scope>NUCLEOTIDE SEQUENCE</scope>
    <source>
        <strain evidence="7">20211129_DDA</strain>
        <tissue evidence="7">Liver</tissue>
    </source>
</reference>
<dbReference type="Proteomes" id="UP001066276">
    <property type="component" value="Chromosome 9"/>
</dbReference>
<evidence type="ECO:0000256" key="4">
    <source>
        <dbReference type="ARBA" id="ARBA00023180"/>
    </source>
</evidence>
<feature type="domain" description="LRRNT" evidence="6">
    <location>
        <begin position="87"/>
        <end position="121"/>
    </location>
</feature>
<keyword evidence="1" id="KW-0433">Leucine-rich repeat</keyword>
<dbReference type="InterPro" id="IPR001611">
    <property type="entry name" value="Leu-rich_rpt"/>
</dbReference>
<dbReference type="PANTHER" id="PTHR45712">
    <property type="entry name" value="AGAP008170-PA"/>
    <property type="match status" value="1"/>
</dbReference>
<dbReference type="InterPro" id="IPR000372">
    <property type="entry name" value="LRRNT"/>
</dbReference>
<dbReference type="InterPro" id="IPR050333">
    <property type="entry name" value="SLRP"/>
</dbReference>
<accession>A0AAV7N0Z1</accession>
<organism evidence="7 8">
    <name type="scientific">Pleurodeles waltl</name>
    <name type="common">Iberian ribbed newt</name>
    <dbReference type="NCBI Taxonomy" id="8319"/>
    <lineage>
        <taxon>Eukaryota</taxon>
        <taxon>Metazoa</taxon>
        <taxon>Chordata</taxon>
        <taxon>Craniata</taxon>
        <taxon>Vertebrata</taxon>
        <taxon>Euteleostomi</taxon>
        <taxon>Amphibia</taxon>
        <taxon>Batrachia</taxon>
        <taxon>Caudata</taxon>
        <taxon>Salamandroidea</taxon>
        <taxon>Salamandridae</taxon>
        <taxon>Pleurodelinae</taxon>
        <taxon>Pleurodeles</taxon>
    </lineage>
</organism>
<dbReference type="EMBL" id="JANPWB010000013">
    <property type="protein sequence ID" value="KAJ1109673.1"/>
    <property type="molecule type" value="Genomic_DNA"/>
</dbReference>
<dbReference type="InterPro" id="IPR032675">
    <property type="entry name" value="LRR_dom_sf"/>
</dbReference>
<evidence type="ECO:0000259" key="6">
    <source>
        <dbReference type="SMART" id="SM00013"/>
    </source>
</evidence>
<evidence type="ECO:0000256" key="5">
    <source>
        <dbReference type="SAM" id="MobiDB-lite"/>
    </source>
</evidence>
<name>A0AAV7N0Z1_PLEWA</name>
<dbReference type="PANTHER" id="PTHR45712:SF3">
    <property type="entry name" value="OSTEOMODULIN"/>
    <property type="match status" value="1"/>
</dbReference>
<dbReference type="SMART" id="SM00369">
    <property type="entry name" value="LRR_TYP"/>
    <property type="match status" value="7"/>
</dbReference>
<feature type="compositionally biased region" description="Acidic residues" evidence="5">
    <location>
        <begin position="436"/>
        <end position="447"/>
    </location>
</feature>
<keyword evidence="2" id="KW-0732">Signal</keyword>
<dbReference type="SMART" id="SM00364">
    <property type="entry name" value="LRR_BAC"/>
    <property type="match status" value="7"/>
</dbReference>
<comment type="caution">
    <text evidence="7">The sequence shown here is derived from an EMBL/GenBank/DDBJ whole genome shotgun (WGS) entry which is preliminary data.</text>
</comment>
<evidence type="ECO:0000256" key="3">
    <source>
        <dbReference type="ARBA" id="ARBA00022737"/>
    </source>
</evidence>
<feature type="compositionally biased region" description="Basic and acidic residues" evidence="5">
    <location>
        <begin position="419"/>
        <end position="435"/>
    </location>
</feature>
<dbReference type="AlphaFoldDB" id="A0AAV7N0Z1"/>
<evidence type="ECO:0000313" key="8">
    <source>
        <dbReference type="Proteomes" id="UP001066276"/>
    </source>
</evidence>
<dbReference type="Gene3D" id="3.80.10.10">
    <property type="entry name" value="Ribonuclease Inhibitor"/>
    <property type="match status" value="3"/>
</dbReference>
<evidence type="ECO:0000256" key="2">
    <source>
        <dbReference type="ARBA" id="ARBA00022729"/>
    </source>
</evidence>
<keyword evidence="3" id="KW-0677">Repeat</keyword>
<keyword evidence="4" id="KW-0325">Glycoprotein</keyword>
<feature type="region of interest" description="Disordered" evidence="5">
    <location>
        <begin position="407"/>
        <end position="447"/>
    </location>
</feature>
<dbReference type="SUPFAM" id="SSF52058">
    <property type="entry name" value="L domain-like"/>
    <property type="match status" value="1"/>
</dbReference>
<gene>
    <name evidence="7" type="ORF">NDU88_007033</name>
</gene>
<dbReference type="Pfam" id="PF13855">
    <property type="entry name" value="LRR_8"/>
    <property type="match status" value="3"/>
</dbReference>
<dbReference type="GO" id="GO:0005615">
    <property type="term" value="C:extracellular space"/>
    <property type="evidence" value="ECO:0007669"/>
    <property type="project" value="TreeGrafter"/>
</dbReference>
<dbReference type="Pfam" id="PF01462">
    <property type="entry name" value="LRRNT"/>
    <property type="match status" value="1"/>
</dbReference>
<sequence>MISEVIGSVCLPFDNRRSIHSIRKQKKTYKMGFLVQVSITVLLLEIKVFCQYARYDYEDEYEPDEEYPPTFHENQHFDYAIPLLNPDCARECFCPSSLPQTMYCDNRKLKSIPKIPAHIQQLYLQFNEIEGVPATSFINATALKEINLSHNKIKSNRIDEGVFSKLTKLTHLFLDHNNLEEFPSLLPSSLERLLLNFNKIKKVQTSNLQSLINVTMLDLCNNEIEDAFKGKALSKMKSLMQLNLCNNKLHSMPKNPPASLMYISLENNSISQIPEDYFTNLPNLTSFRMSNNKLKEVPRNMFNLPNLMELDLASNKLKQAFYIPRSLEHLYLQDNELEFLNTSLMCSFIDPMNPNRLTYLRIEKNRLQAPLSTLAFLCFPHIQNIYYGEQKKGEGKDTKLEAPPFFQFPVTEEEPEEGPEYRFYYHEEGEPRRREEEDDDGFEPYSY</sequence>
<dbReference type="SMART" id="SM00013">
    <property type="entry name" value="LRRNT"/>
    <property type="match status" value="1"/>
</dbReference>
<dbReference type="PROSITE" id="PS51450">
    <property type="entry name" value="LRR"/>
    <property type="match status" value="1"/>
</dbReference>
<dbReference type="InterPro" id="IPR003591">
    <property type="entry name" value="Leu-rich_rpt_typical-subtyp"/>
</dbReference>
<keyword evidence="8" id="KW-1185">Reference proteome</keyword>
<evidence type="ECO:0000256" key="1">
    <source>
        <dbReference type="ARBA" id="ARBA00022614"/>
    </source>
</evidence>